<keyword evidence="4" id="KW-0812">Transmembrane</keyword>
<protein>
    <recommendedName>
        <fullName evidence="5">GH10 domain-containing protein</fullName>
    </recommendedName>
</protein>
<evidence type="ECO:0000256" key="4">
    <source>
        <dbReference type="SAM" id="Phobius"/>
    </source>
</evidence>
<keyword evidence="2" id="KW-0119">Carbohydrate metabolism</keyword>
<evidence type="ECO:0000256" key="2">
    <source>
        <dbReference type="ARBA" id="ARBA00023277"/>
    </source>
</evidence>
<sequence>MKFLKFIFMFIILTIIVAYAFLWLSSIKKYPVEYGISFSEGHATYLGLDWKETYQKMLTELKPKYIRISAAWNYVEKEKGNFDFSHVDYMMEEARKAGTKVTLVIGQKAPRWPECYVPDWASTMEDKDYANSLKNYIETTVKRYKDNSALEYWQVENEPFIPFQFGECANFHQDLVEDEVKLVNYLDAPHWVIVTDSGELSWWKKASKTGDLFGTTIYRVVRTPKGFIWKYDWLPASFYRYKAQLFGIHLESMYVSELQAEPWFTDAGPNETSLEEQMKTMDLKRLEKHVNFVERIGVSRAYLWGVEWWYWMSEKHGDDSYINFVKDLMKK</sequence>
<evidence type="ECO:0000259" key="5">
    <source>
        <dbReference type="Pfam" id="PF00331"/>
    </source>
</evidence>
<reference evidence="7" key="1">
    <citation type="submission" date="2017-09" db="EMBL/GenBank/DDBJ databases">
        <title>Depth-based differentiation of microbial function through sediment-hosted aquifers and enrichment of novel symbionts in the deep terrestrial subsurface.</title>
        <authorList>
            <person name="Probst A.J."/>
            <person name="Ladd B."/>
            <person name="Jarett J.K."/>
            <person name="Geller-Mcgrath D.E."/>
            <person name="Sieber C.M.K."/>
            <person name="Emerson J.B."/>
            <person name="Anantharaman K."/>
            <person name="Thomas B.C."/>
            <person name="Malmstrom R."/>
            <person name="Stieglmeier M."/>
            <person name="Klingl A."/>
            <person name="Woyke T."/>
            <person name="Ryan C.M."/>
            <person name="Banfield J.F."/>
        </authorList>
    </citation>
    <scope>NUCLEOTIDE SEQUENCE [LARGE SCALE GENOMIC DNA]</scope>
</reference>
<dbReference type="Gene3D" id="3.20.20.80">
    <property type="entry name" value="Glycosidases"/>
    <property type="match status" value="1"/>
</dbReference>
<keyword evidence="3" id="KW-0624">Polysaccharide degradation</keyword>
<feature type="domain" description="GH10" evidence="5">
    <location>
        <begin position="71"/>
        <end position="162"/>
    </location>
</feature>
<dbReference type="SUPFAM" id="SSF51445">
    <property type="entry name" value="(Trans)glycosidases"/>
    <property type="match status" value="1"/>
</dbReference>
<dbReference type="EMBL" id="PFPL01000033">
    <property type="protein sequence ID" value="PIZ96140.1"/>
    <property type="molecule type" value="Genomic_DNA"/>
</dbReference>
<dbReference type="GO" id="GO:0000272">
    <property type="term" value="P:polysaccharide catabolic process"/>
    <property type="evidence" value="ECO:0007669"/>
    <property type="project" value="UniProtKB-KW"/>
</dbReference>
<feature type="transmembrane region" description="Helical" evidence="4">
    <location>
        <begin position="6"/>
        <end position="24"/>
    </location>
</feature>
<evidence type="ECO:0000256" key="1">
    <source>
        <dbReference type="ARBA" id="ARBA00022801"/>
    </source>
</evidence>
<organism evidence="6 7">
    <name type="scientific">Candidatus Magasanikbacteria bacterium CG_4_10_14_0_2_um_filter_33_14</name>
    <dbReference type="NCBI Taxonomy" id="1974636"/>
    <lineage>
        <taxon>Bacteria</taxon>
        <taxon>Candidatus Magasanikiibacteriota</taxon>
    </lineage>
</organism>
<dbReference type="InterPro" id="IPR017853">
    <property type="entry name" value="GH"/>
</dbReference>
<dbReference type="AlphaFoldDB" id="A0A2M7VB45"/>
<dbReference type="InterPro" id="IPR001000">
    <property type="entry name" value="GH10_dom"/>
</dbReference>
<dbReference type="Pfam" id="PF00331">
    <property type="entry name" value="Glyco_hydro_10"/>
    <property type="match status" value="1"/>
</dbReference>
<proteinExistence type="predicted"/>
<keyword evidence="4" id="KW-1133">Transmembrane helix</keyword>
<evidence type="ECO:0000313" key="6">
    <source>
        <dbReference type="EMBL" id="PIZ96140.1"/>
    </source>
</evidence>
<dbReference type="GO" id="GO:0004553">
    <property type="term" value="F:hydrolase activity, hydrolyzing O-glycosyl compounds"/>
    <property type="evidence" value="ECO:0007669"/>
    <property type="project" value="InterPro"/>
</dbReference>
<name>A0A2M7VB45_9BACT</name>
<keyword evidence="1" id="KW-0378">Hydrolase</keyword>
<accession>A0A2M7VB45</accession>
<keyword evidence="4" id="KW-0472">Membrane</keyword>
<gene>
    <name evidence="6" type="ORF">COX80_02315</name>
</gene>
<evidence type="ECO:0000256" key="3">
    <source>
        <dbReference type="ARBA" id="ARBA00023326"/>
    </source>
</evidence>
<comment type="caution">
    <text evidence="6">The sequence shown here is derived from an EMBL/GenBank/DDBJ whole genome shotgun (WGS) entry which is preliminary data.</text>
</comment>
<evidence type="ECO:0000313" key="7">
    <source>
        <dbReference type="Proteomes" id="UP000231453"/>
    </source>
</evidence>
<dbReference type="Proteomes" id="UP000231453">
    <property type="component" value="Unassembled WGS sequence"/>
</dbReference>